<dbReference type="RefSeq" id="WP_345264960.1">
    <property type="nucleotide sequence ID" value="NZ_BAABIM010000002.1"/>
</dbReference>
<keyword evidence="2" id="KW-1185">Reference proteome</keyword>
<evidence type="ECO:0000313" key="2">
    <source>
        <dbReference type="Proteomes" id="UP001500621"/>
    </source>
</evidence>
<dbReference type="EMBL" id="BAABIM010000002">
    <property type="protein sequence ID" value="GAA4681374.1"/>
    <property type="molecule type" value="Genomic_DNA"/>
</dbReference>
<organism evidence="1 2">
    <name type="scientific">Nocardioides nanhaiensis</name>
    <dbReference type="NCBI Taxonomy" id="1476871"/>
    <lineage>
        <taxon>Bacteria</taxon>
        <taxon>Bacillati</taxon>
        <taxon>Actinomycetota</taxon>
        <taxon>Actinomycetes</taxon>
        <taxon>Propionibacteriales</taxon>
        <taxon>Nocardioidaceae</taxon>
        <taxon>Nocardioides</taxon>
    </lineage>
</organism>
<dbReference type="Proteomes" id="UP001500621">
    <property type="component" value="Unassembled WGS sequence"/>
</dbReference>
<sequence>MLSFGSTASVVGTPREVILSEPAFEACYPADDVTRALLGG</sequence>
<comment type="caution">
    <text evidence="1">The sequence shown here is derived from an EMBL/GenBank/DDBJ whole genome shotgun (WGS) entry which is preliminary data.</text>
</comment>
<proteinExistence type="predicted"/>
<protein>
    <submittedName>
        <fullName evidence="1">Uncharacterized protein</fullName>
    </submittedName>
</protein>
<name>A0ABP8W4P9_9ACTN</name>
<accession>A0ABP8W4P9</accession>
<evidence type="ECO:0000313" key="1">
    <source>
        <dbReference type="EMBL" id="GAA4681374.1"/>
    </source>
</evidence>
<gene>
    <name evidence="1" type="ORF">GCM10023226_18200</name>
</gene>
<reference evidence="2" key="1">
    <citation type="journal article" date="2019" name="Int. J. Syst. Evol. Microbiol.">
        <title>The Global Catalogue of Microorganisms (GCM) 10K type strain sequencing project: providing services to taxonomists for standard genome sequencing and annotation.</title>
        <authorList>
            <consortium name="The Broad Institute Genomics Platform"/>
            <consortium name="The Broad Institute Genome Sequencing Center for Infectious Disease"/>
            <person name="Wu L."/>
            <person name="Ma J."/>
        </authorList>
    </citation>
    <scope>NUCLEOTIDE SEQUENCE [LARGE SCALE GENOMIC DNA]</scope>
    <source>
        <strain evidence="2">JCM 18127</strain>
    </source>
</reference>